<feature type="region of interest" description="Disordered" evidence="1">
    <location>
        <begin position="38"/>
        <end position="67"/>
    </location>
</feature>
<dbReference type="Proteomes" id="UP000243459">
    <property type="component" value="Chromosome 2"/>
</dbReference>
<dbReference type="EMBL" id="CM007382">
    <property type="protein sequence ID" value="ONK77836.1"/>
    <property type="molecule type" value="Genomic_DNA"/>
</dbReference>
<feature type="compositionally biased region" description="Gly residues" evidence="1">
    <location>
        <begin position="38"/>
        <end position="58"/>
    </location>
</feature>
<dbReference type="Gramene" id="ONK77836">
    <property type="protein sequence ID" value="ONK77836"/>
    <property type="gene ID" value="A4U43_C02F11230"/>
</dbReference>
<keyword evidence="3" id="KW-1185">Reference proteome</keyword>
<name>A0A5P1FHP2_ASPOF</name>
<evidence type="ECO:0000256" key="1">
    <source>
        <dbReference type="SAM" id="MobiDB-lite"/>
    </source>
</evidence>
<proteinExistence type="predicted"/>
<protein>
    <submittedName>
        <fullName evidence="2">Uncharacterized protein</fullName>
    </submittedName>
</protein>
<dbReference type="AlphaFoldDB" id="A0A5P1FHP2"/>
<sequence>MVVVVDGQGVAELEGVVKEMERSRRRVWAASMERENGGAQGMGLGAVGGGVVRSGGGDEGQRHRSVDGRRSWLQWRKLSIGACGVGQEDREETRGAG</sequence>
<accession>A0A5P1FHP2</accession>
<reference evidence="3" key="1">
    <citation type="journal article" date="2017" name="Nat. Commun.">
        <title>The asparagus genome sheds light on the origin and evolution of a young Y chromosome.</title>
        <authorList>
            <person name="Harkess A."/>
            <person name="Zhou J."/>
            <person name="Xu C."/>
            <person name="Bowers J.E."/>
            <person name="Van der Hulst R."/>
            <person name="Ayyampalayam S."/>
            <person name="Mercati F."/>
            <person name="Riccardi P."/>
            <person name="McKain M.R."/>
            <person name="Kakrana A."/>
            <person name="Tang H."/>
            <person name="Ray J."/>
            <person name="Groenendijk J."/>
            <person name="Arikit S."/>
            <person name="Mathioni S.M."/>
            <person name="Nakano M."/>
            <person name="Shan H."/>
            <person name="Telgmann-Rauber A."/>
            <person name="Kanno A."/>
            <person name="Yue Z."/>
            <person name="Chen H."/>
            <person name="Li W."/>
            <person name="Chen Y."/>
            <person name="Xu X."/>
            <person name="Zhang Y."/>
            <person name="Luo S."/>
            <person name="Chen H."/>
            <person name="Gao J."/>
            <person name="Mao Z."/>
            <person name="Pires J.C."/>
            <person name="Luo M."/>
            <person name="Kudrna D."/>
            <person name="Wing R.A."/>
            <person name="Meyers B.C."/>
            <person name="Yi K."/>
            <person name="Kong H."/>
            <person name="Lavrijsen P."/>
            <person name="Sunseri F."/>
            <person name="Falavigna A."/>
            <person name="Ye Y."/>
            <person name="Leebens-Mack J.H."/>
            <person name="Chen G."/>
        </authorList>
    </citation>
    <scope>NUCLEOTIDE SEQUENCE [LARGE SCALE GENOMIC DNA]</scope>
    <source>
        <strain evidence="3">cv. DH0086</strain>
    </source>
</reference>
<evidence type="ECO:0000313" key="2">
    <source>
        <dbReference type="EMBL" id="ONK77836.1"/>
    </source>
</evidence>
<organism evidence="2 3">
    <name type="scientific">Asparagus officinalis</name>
    <name type="common">Garden asparagus</name>
    <dbReference type="NCBI Taxonomy" id="4686"/>
    <lineage>
        <taxon>Eukaryota</taxon>
        <taxon>Viridiplantae</taxon>
        <taxon>Streptophyta</taxon>
        <taxon>Embryophyta</taxon>
        <taxon>Tracheophyta</taxon>
        <taxon>Spermatophyta</taxon>
        <taxon>Magnoliopsida</taxon>
        <taxon>Liliopsida</taxon>
        <taxon>Asparagales</taxon>
        <taxon>Asparagaceae</taxon>
        <taxon>Asparagoideae</taxon>
        <taxon>Asparagus</taxon>
    </lineage>
</organism>
<evidence type="ECO:0000313" key="3">
    <source>
        <dbReference type="Proteomes" id="UP000243459"/>
    </source>
</evidence>
<gene>
    <name evidence="2" type="ORF">A4U43_C02F11230</name>
</gene>